<dbReference type="OrthoDB" id="10068368at2759"/>
<dbReference type="GO" id="GO:0007034">
    <property type="term" value="P:vacuolar transport"/>
    <property type="evidence" value="ECO:0007669"/>
    <property type="project" value="UniProtKB-ARBA"/>
</dbReference>
<proteinExistence type="predicted"/>
<dbReference type="Proteomes" id="UP000073492">
    <property type="component" value="Unassembled WGS sequence"/>
</dbReference>
<dbReference type="SUPFAM" id="SSF48464">
    <property type="entry name" value="ENTH/VHS domain"/>
    <property type="match status" value="1"/>
</dbReference>
<evidence type="ECO:0000256" key="2">
    <source>
        <dbReference type="SAM" id="MobiDB-lite"/>
    </source>
</evidence>
<dbReference type="InterPro" id="IPR044103">
    <property type="entry name" value="GAT_LSB5"/>
</dbReference>
<reference evidence="4 5" key="1">
    <citation type="submission" date="2015-07" db="EMBL/GenBank/DDBJ databases">
        <title>Comparative genomics of the Sigatoka disease complex on banana suggests a link between parallel evolutionary changes in Pseudocercospora fijiensis and Pseudocercospora eumusae and increased virulence on the banana host.</title>
        <authorList>
            <person name="Chang T.-C."/>
            <person name="Salvucci A."/>
            <person name="Crous P.W."/>
            <person name="Stergiopoulos I."/>
        </authorList>
    </citation>
    <scope>NUCLEOTIDE SEQUENCE [LARGE SCALE GENOMIC DNA]</scope>
    <source>
        <strain evidence="4 5">CBS 116634</strain>
    </source>
</reference>
<evidence type="ECO:0000256" key="1">
    <source>
        <dbReference type="ARBA" id="ARBA00011446"/>
    </source>
</evidence>
<evidence type="ECO:0000313" key="5">
    <source>
        <dbReference type="Proteomes" id="UP000073492"/>
    </source>
</evidence>
<dbReference type="InterPro" id="IPR038425">
    <property type="entry name" value="GAT_sf"/>
</dbReference>
<sequence>MTACCLVLLRQRQSTLRAATFKRTGERSTPAHIATGSHCHRLTLPPAHIASAGPLHTAPLETAVSSCLVSLGRPAEFGAGSAFMKGRNIKSQSTCRSDARHFCKTFKLRQTMFGGSIFNLALNPTSMGLDVFHRYPGAVDPSRKPYSAITVQVDRLTSEQYEEDDISGIIELVEVIRIQDSGPTEAARAIRKKLKYGSPHRQVRALVILDGLIQNAGGRFQRAFADEPLLERLRLMARDEAVDPHVRQKCKILFTQWANAYKSTAGLERIANLYKEFPKTQRPAAARQRVLRETEPPLESPFDESPARSRSNSAAQKPPKAAASNPVTLTPTSSSLSSKLFKDKKGSSGKPFSLSREKENMTNAIAKASIASTNLLNGLQLINRENERVSANTEVVRRFEACKSLRRQILYYIQHVESDEWIGSLVNANDELVKALTAYEIMDRSISDDSDSDAWEDSKHAIPSRSSKAQDQLAGLSLDEAPPAKPPRPVSIPMPPKPASIPQPEREEEEDDDDPFGDSNAVQTPFNEPTNIKTLTRVRKTDPISEMTSFMPFTSHIMPGPLCAVGFGQIWGY</sequence>
<dbReference type="InterPro" id="IPR008942">
    <property type="entry name" value="ENTH_VHS"/>
</dbReference>
<dbReference type="AlphaFoldDB" id="A0A139IIZ2"/>
<dbReference type="CDD" id="cd14232">
    <property type="entry name" value="GAT_LSB5"/>
    <property type="match status" value="1"/>
</dbReference>
<feature type="compositionally biased region" description="Pro residues" evidence="2">
    <location>
        <begin position="483"/>
        <end position="501"/>
    </location>
</feature>
<protein>
    <recommendedName>
        <fullName evidence="3">VHS domain-containing protein</fullName>
    </recommendedName>
</protein>
<organism evidence="4 5">
    <name type="scientific">Pseudocercospora musae</name>
    <dbReference type="NCBI Taxonomy" id="113226"/>
    <lineage>
        <taxon>Eukaryota</taxon>
        <taxon>Fungi</taxon>
        <taxon>Dikarya</taxon>
        <taxon>Ascomycota</taxon>
        <taxon>Pezizomycotina</taxon>
        <taxon>Dothideomycetes</taxon>
        <taxon>Dothideomycetidae</taxon>
        <taxon>Mycosphaerellales</taxon>
        <taxon>Mycosphaerellaceae</taxon>
        <taxon>Pseudocercospora</taxon>
    </lineage>
</organism>
<comment type="subunit">
    <text evidence="1">Component of the ESCRT-0 complex composed of HSE1 and VPS27.</text>
</comment>
<dbReference type="PANTHER" id="PTHR47789:SF1">
    <property type="entry name" value="LAS SEVENTEEN-BINDING PROTEIN 5"/>
    <property type="match status" value="1"/>
</dbReference>
<dbReference type="Gene3D" id="1.20.58.160">
    <property type="match status" value="1"/>
</dbReference>
<dbReference type="SMART" id="SM00288">
    <property type="entry name" value="VHS"/>
    <property type="match status" value="1"/>
</dbReference>
<keyword evidence="5" id="KW-1185">Reference proteome</keyword>
<dbReference type="Pfam" id="PF00790">
    <property type="entry name" value="VHS"/>
    <property type="match status" value="1"/>
</dbReference>
<dbReference type="GO" id="GO:0051666">
    <property type="term" value="P:actin cortical patch localization"/>
    <property type="evidence" value="ECO:0007669"/>
    <property type="project" value="TreeGrafter"/>
</dbReference>
<dbReference type="GO" id="GO:0043130">
    <property type="term" value="F:ubiquitin binding"/>
    <property type="evidence" value="ECO:0007669"/>
    <property type="project" value="InterPro"/>
</dbReference>
<dbReference type="InterPro" id="IPR045007">
    <property type="entry name" value="LSB5"/>
</dbReference>
<feature type="region of interest" description="Disordered" evidence="2">
    <location>
        <begin position="446"/>
        <end position="527"/>
    </location>
</feature>
<dbReference type="EMBL" id="LFZO01000077">
    <property type="protein sequence ID" value="KXT14727.1"/>
    <property type="molecule type" value="Genomic_DNA"/>
</dbReference>
<dbReference type="InterPro" id="IPR002014">
    <property type="entry name" value="VHS_dom"/>
</dbReference>
<feature type="region of interest" description="Disordered" evidence="2">
    <location>
        <begin position="282"/>
        <end position="358"/>
    </location>
</feature>
<feature type="domain" description="VHS" evidence="3">
    <location>
        <begin position="156"/>
        <end position="277"/>
    </location>
</feature>
<dbReference type="PANTHER" id="PTHR47789">
    <property type="entry name" value="LAS SEVENTEEN-BINDING PROTEIN 5"/>
    <property type="match status" value="1"/>
</dbReference>
<dbReference type="CDD" id="cd16980">
    <property type="entry name" value="VHS_Lsb5"/>
    <property type="match status" value="1"/>
</dbReference>
<feature type="compositionally biased region" description="Low complexity" evidence="2">
    <location>
        <begin position="311"/>
        <end position="326"/>
    </location>
</feature>
<dbReference type="GO" id="GO:0035091">
    <property type="term" value="F:phosphatidylinositol binding"/>
    <property type="evidence" value="ECO:0007669"/>
    <property type="project" value="InterPro"/>
</dbReference>
<evidence type="ECO:0000313" key="4">
    <source>
        <dbReference type="EMBL" id="KXT14727.1"/>
    </source>
</evidence>
<dbReference type="GO" id="GO:0007015">
    <property type="term" value="P:actin filament organization"/>
    <property type="evidence" value="ECO:0007669"/>
    <property type="project" value="InterPro"/>
</dbReference>
<accession>A0A139IIZ2</accession>
<evidence type="ECO:0000259" key="3">
    <source>
        <dbReference type="PROSITE" id="PS50179"/>
    </source>
</evidence>
<dbReference type="STRING" id="113226.A0A139IIZ2"/>
<dbReference type="PROSITE" id="PS50179">
    <property type="entry name" value="VHS"/>
    <property type="match status" value="1"/>
</dbReference>
<dbReference type="GO" id="GO:0030479">
    <property type="term" value="C:actin cortical patch"/>
    <property type="evidence" value="ECO:0007669"/>
    <property type="project" value="TreeGrafter"/>
</dbReference>
<gene>
    <name evidence="4" type="ORF">AC579_6381</name>
</gene>
<dbReference type="GO" id="GO:0006897">
    <property type="term" value="P:endocytosis"/>
    <property type="evidence" value="ECO:0007669"/>
    <property type="project" value="InterPro"/>
</dbReference>
<dbReference type="Gene3D" id="1.25.40.90">
    <property type="match status" value="1"/>
</dbReference>
<comment type="caution">
    <text evidence="4">The sequence shown here is derived from an EMBL/GenBank/DDBJ whole genome shotgun (WGS) entry which is preliminary data.</text>
</comment>
<dbReference type="SUPFAM" id="SSF89009">
    <property type="entry name" value="GAT-like domain"/>
    <property type="match status" value="1"/>
</dbReference>
<name>A0A139IIZ2_9PEZI</name>
<feature type="compositionally biased region" description="Acidic residues" evidence="2">
    <location>
        <begin position="506"/>
        <end position="516"/>
    </location>
</feature>